<dbReference type="STRING" id="299255.SAMN02745129_3915"/>
<keyword evidence="3" id="KW-1185">Reference proteome</keyword>
<name>A0A1M5Y280_9GAMM</name>
<organism evidence="2 3">
    <name type="scientific">Ferrimonas marina</name>
    <dbReference type="NCBI Taxonomy" id="299255"/>
    <lineage>
        <taxon>Bacteria</taxon>
        <taxon>Pseudomonadati</taxon>
        <taxon>Pseudomonadota</taxon>
        <taxon>Gammaproteobacteria</taxon>
        <taxon>Alteromonadales</taxon>
        <taxon>Ferrimonadaceae</taxon>
        <taxon>Ferrimonas</taxon>
    </lineage>
</organism>
<dbReference type="InterPro" id="IPR058548">
    <property type="entry name" value="MlaB-like_STAS"/>
</dbReference>
<dbReference type="Gene3D" id="3.30.750.24">
    <property type="entry name" value="STAS domain"/>
    <property type="match status" value="1"/>
</dbReference>
<dbReference type="AlphaFoldDB" id="A0A1M5Y280"/>
<dbReference type="RefSeq" id="WP_067662814.1">
    <property type="nucleotide sequence ID" value="NZ_FQXG01000006.1"/>
</dbReference>
<sequence length="109" mass="12169">MSGLEHRLEGDSLWLNGVLNEAVVMSLWSQLDSWQQVTTLELGALKQIDSAGLALLLELESRARVRQQPLQWLSVPAAMQRLMGLYDLQLAEGRLGAHTEIEEQNDGTE</sequence>
<reference evidence="2 3" key="1">
    <citation type="submission" date="2016-11" db="EMBL/GenBank/DDBJ databases">
        <authorList>
            <person name="Jaros S."/>
            <person name="Januszkiewicz K."/>
            <person name="Wedrychowicz H."/>
        </authorList>
    </citation>
    <scope>NUCLEOTIDE SEQUENCE [LARGE SCALE GENOMIC DNA]</scope>
    <source>
        <strain evidence="2 3">DSM 16917</strain>
    </source>
</reference>
<dbReference type="Pfam" id="PF13466">
    <property type="entry name" value="STAS_2"/>
    <property type="match status" value="1"/>
</dbReference>
<feature type="domain" description="MlaB-like STAS" evidence="1">
    <location>
        <begin position="15"/>
        <end position="89"/>
    </location>
</feature>
<dbReference type="SUPFAM" id="SSF52091">
    <property type="entry name" value="SpoIIaa-like"/>
    <property type="match status" value="1"/>
</dbReference>
<accession>A0A1M5Y280</accession>
<evidence type="ECO:0000313" key="3">
    <source>
        <dbReference type="Proteomes" id="UP000184268"/>
    </source>
</evidence>
<protein>
    <submittedName>
        <fullName evidence="2">STAS domain-containing protein</fullName>
    </submittedName>
</protein>
<gene>
    <name evidence="2" type="ORF">SAMN02745129_3915</name>
</gene>
<dbReference type="InterPro" id="IPR036513">
    <property type="entry name" value="STAS_dom_sf"/>
</dbReference>
<dbReference type="EMBL" id="FQXG01000006">
    <property type="protein sequence ID" value="SHI06076.1"/>
    <property type="molecule type" value="Genomic_DNA"/>
</dbReference>
<proteinExistence type="predicted"/>
<evidence type="ECO:0000313" key="2">
    <source>
        <dbReference type="EMBL" id="SHI06076.1"/>
    </source>
</evidence>
<dbReference type="Proteomes" id="UP000184268">
    <property type="component" value="Unassembled WGS sequence"/>
</dbReference>
<evidence type="ECO:0000259" key="1">
    <source>
        <dbReference type="Pfam" id="PF13466"/>
    </source>
</evidence>